<evidence type="ECO:0000256" key="2">
    <source>
        <dbReference type="ARBA" id="ARBA00023125"/>
    </source>
</evidence>
<dbReference type="PRINTS" id="PR00455">
    <property type="entry name" value="HTHTETR"/>
</dbReference>
<dbReference type="EMBL" id="FNLF01000002">
    <property type="protein sequence ID" value="SDQ94392.1"/>
    <property type="molecule type" value="Genomic_DNA"/>
</dbReference>
<dbReference type="Gene3D" id="1.10.357.10">
    <property type="entry name" value="Tetracycline Repressor, domain 2"/>
    <property type="match status" value="1"/>
</dbReference>
<keyword evidence="2 4" id="KW-0238">DNA-binding</keyword>
<dbReference type="STRING" id="47312.SAMN04489765_2446"/>
<keyword evidence="3" id="KW-0804">Transcription</keyword>
<dbReference type="PANTHER" id="PTHR30055:SF234">
    <property type="entry name" value="HTH-TYPE TRANSCRIPTIONAL REGULATOR BETI"/>
    <property type="match status" value="1"/>
</dbReference>
<dbReference type="InterPro" id="IPR009057">
    <property type="entry name" value="Homeodomain-like_sf"/>
</dbReference>
<evidence type="ECO:0000256" key="1">
    <source>
        <dbReference type="ARBA" id="ARBA00023015"/>
    </source>
</evidence>
<dbReference type="InterPro" id="IPR050109">
    <property type="entry name" value="HTH-type_TetR-like_transc_reg"/>
</dbReference>
<gene>
    <name evidence="6" type="ORF">SAMN04489765_2446</name>
</gene>
<dbReference type="OrthoDB" id="9795011at2"/>
<evidence type="ECO:0000313" key="7">
    <source>
        <dbReference type="Proteomes" id="UP000183053"/>
    </source>
</evidence>
<sequence>MAPRADAVRNRQKLLDAALALFAQEGIDVPLERIARAAGVSIGTLYNNFADRGALLDAVLPERLAELERLAAQSEDAPDPWTGFSGFLEAMFAGQARHRAANEAMARGPLGDVDLTAECGRSGSAVRSVLDRAHDAGVIRADFGYDDLAALMVAVAAVIEATRGDDRRWRRHLHLQLDGVRTVRGSGA</sequence>
<evidence type="ECO:0000256" key="4">
    <source>
        <dbReference type="PROSITE-ProRule" id="PRU00335"/>
    </source>
</evidence>
<dbReference type="Pfam" id="PF21597">
    <property type="entry name" value="TetR_C_43"/>
    <property type="match status" value="1"/>
</dbReference>
<dbReference type="SUPFAM" id="SSF46689">
    <property type="entry name" value="Homeodomain-like"/>
    <property type="match status" value="1"/>
</dbReference>
<evidence type="ECO:0000313" key="6">
    <source>
        <dbReference type="EMBL" id="SDQ94392.1"/>
    </source>
</evidence>
<dbReference type="PANTHER" id="PTHR30055">
    <property type="entry name" value="HTH-TYPE TRANSCRIPTIONAL REGULATOR RUTR"/>
    <property type="match status" value="1"/>
</dbReference>
<protein>
    <submittedName>
        <fullName evidence="6">Regulatory protein, tetR family</fullName>
    </submittedName>
</protein>
<dbReference type="InterPro" id="IPR036271">
    <property type="entry name" value="Tet_transcr_reg_TetR-rel_C_sf"/>
</dbReference>
<dbReference type="PROSITE" id="PS50977">
    <property type="entry name" value="HTH_TETR_2"/>
    <property type="match status" value="1"/>
</dbReference>
<organism evidence="6 7">
    <name type="scientific">Tsukamurella pulmonis</name>
    <dbReference type="NCBI Taxonomy" id="47312"/>
    <lineage>
        <taxon>Bacteria</taxon>
        <taxon>Bacillati</taxon>
        <taxon>Actinomycetota</taxon>
        <taxon>Actinomycetes</taxon>
        <taxon>Mycobacteriales</taxon>
        <taxon>Tsukamurellaceae</taxon>
        <taxon>Tsukamurella</taxon>
    </lineage>
</organism>
<accession>A0A1H1F0A8</accession>
<proteinExistence type="predicted"/>
<dbReference type="GO" id="GO:0000976">
    <property type="term" value="F:transcription cis-regulatory region binding"/>
    <property type="evidence" value="ECO:0007669"/>
    <property type="project" value="TreeGrafter"/>
</dbReference>
<name>A0A1H1F0A8_9ACTN</name>
<dbReference type="Proteomes" id="UP000183053">
    <property type="component" value="Unassembled WGS sequence"/>
</dbReference>
<feature type="domain" description="HTH tetR-type" evidence="5">
    <location>
        <begin position="8"/>
        <end position="67"/>
    </location>
</feature>
<dbReference type="GO" id="GO:0003700">
    <property type="term" value="F:DNA-binding transcription factor activity"/>
    <property type="evidence" value="ECO:0007669"/>
    <property type="project" value="TreeGrafter"/>
</dbReference>
<keyword evidence="1" id="KW-0805">Transcription regulation</keyword>
<keyword evidence="7" id="KW-1185">Reference proteome</keyword>
<dbReference type="SUPFAM" id="SSF48498">
    <property type="entry name" value="Tetracyclin repressor-like, C-terminal domain"/>
    <property type="match status" value="1"/>
</dbReference>
<dbReference type="RefSeq" id="WP_068534442.1">
    <property type="nucleotide sequence ID" value="NZ_AP025457.1"/>
</dbReference>
<dbReference type="AlphaFoldDB" id="A0A1H1F0A8"/>
<feature type="DNA-binding region" description="H-T-H motif" evidence="4">
    <location>
        <begin position="30"/>
        <end position="49"/>
    </location>
</feature>
<reference evidence="7" key="1">
    <citation type="submission" date="2016-10" db="EMBL/GenBank/DDBJ databases">
        <authorList>
            <person name="Varghese N."/>
            <person name="Submissions S."/>
        </authorList>
    </citation>
    <scope>NUCLEOTIDE SEQUENCE [LARGE SCALE GENOMIC DNA]</scope>
    <source>
        <strain evidence="7">DSM 44142</strain>
    </source>
</reference>
<dbReference type="InterPro" id="IPR001647">
    <property type="entry name" value="HTH_TetR"/>
</dbReference>
<evidence type="ECO:0000259" key="5">
    <source>
        <dbReference type="PROSITE" id="PS50977"/>
    </source>
</evidence>
<evidence type="ECO:0000256" key="3">
    <source>
        <dbReference type="ARBA" id="ARBA00023163"/>
    </source>
</evidence>
<dbReference type="InterPro" id="IPR049445">
    <property type="entry name" value="TetR_SbtR-like_C"/>
</dbReference>
<dbReference type="Pfam" id="PF00440">
    <property type="entry name" value="TetR_N"/>
    <property type="match status" value="1"/>
</dbReference>